<reference evidence="2" key="1">
    <citation type="submission" date="2023-10" db="EMBL/GenBank/DDBJ databases">
        <authorList>
            <person name="Chen Y."/>
            <person name="Shah S."/>
            <person name="Dougan E. K."/>
            <person name="Thang M."/>
            <person name="Chan C."/>
        </authorList>
    </citation>
    <scope>NUCLEOTIDE SEQUENCE [LARGE SCALE GENOMIC DNA]</scope>
</reference>
<protein>
    <submittedName>
        <fullName evidence="2">Uncharacterized protein</fullName>
    </submittedName>
</protein>
<gene>
    <name evidence="2" type="ORF">PCOR1329_LOCUS51137</name>
</gene>
<dbReference type="Proteomes" id="UP001189429">
    <property type="component" value="Unassembled WGS sequence"/>
</dbReference>
<comment type="caution">
    <text evidence="2">The sequence shown here is derived from an EMBL/GenBank/DDBJ whole genome shotgun (WGS) entry which is preliminary data.</text>
</comment>
<feature type="region of interest" description="Disordered" evidence="1">
    <location>
        <begin position="431"/>
        <end position="453"/>
    </location>
</feature>
<evidence type="ECO:0000256" key="1">
    <source>
        <dbReference type="SAM" id="MobiDB-lite"/>
    </source>
</evidence>
<accession>A0ABN9US09</accession>
<proteinExistence type="predicted"/>
<evidence type="ECO:0000313" key="2">
    <source>
        <dbReference type="EMBL" id="CAK0862811.1"/>
    </source>
</evidence>
<organism evidence="2 3">
    <name type="scientific">Prorocentrum cordatum</name>
    <dbReference type="NCBI Taxonomy" id="2364126"/>
    <lineage>
        <taxon>Eukaryota</taxon>
        <taxon>Sar</taxon>
        <taxon>Alveolata</taxon>
        <taxon>Dinophyceae</taxon>
        <taxon>Prorocentrales</taxon>
        <taxon>Prorocentraceae</taxon>
        <taxon>Prorocentrum</taxon>
    </lineage>
</organism>
<keyword evidence="3" id="KW-1185">Reference proteome</keyword>
<name>A0ABN9US09_9DINO</name>
<sequence>MASLTAGGIKSMGEIFGGDASATDQIKNTWLHMACADNVVNVKHLVDWVTLEDGAAEQLNTVDVHDTMCGGNYMALPAPFRPNKAHGEIAFTMQLHILPKDANGEQHALKNVRFDNKVRTDIAKDIFVAGRALTIHWESSADTKTPLKLFHYVVDRLGGVQIRHWVRPSAAAAVGGGGCDEEKRRAGYRFIEEFGPRANNRNQLINDEKSPTFGWQVSEVKESLRRCAPGSVGARTLERWAIALKRFHPFVFDNIVVPILKSHDVHGAMWIGKTRIDKNNRTDLRPSVVTTKKIDFWRLEPGTACKPAIADDAVLTKWAPDGIKAFLGPAEEGALLWARWGGASFEQNQPRQICVNPCDQESGKKVRSIRRSQQVIKFDDFLKIIDRNFAGEKQCDCQMADVEACVARSNIALLTDDWMHLWLASTTKDPVPRFPRPVPEKPDLFTPETTPLS</sequence>
<dbReference type="EMBL" id="CAUYUJ010016198">
    <property type="protein sequence ID" value="CAK0862811.1"/>
    <property type="molecule type" value="Genomic_DNA"/>
</dbReference>
<evidence type="ECO:0000313" key="3">
    <source>
        <dbReference type="Proteomes" id="UP001189429"/>
    </source>
</evidence>